<organism evidence="2 3">
    <name type="scientific">Lentithecium fluviatile CBS 122367</name>
    <dbReference type="NCBI Taxonomy" id="1168545"/>
    <lineage>
        <taxon>Eukaryota</taxon>
        <taxon>Fungi</taxon>
        <taxon>Dikarya</taxon>
        <taxon>Ascomycota</taxon>
        <taxon>Pezizomycotina</taxon>
        <taxon>Dothideomycetes</taxon>
        <taxon>Pleosporomycetidae</taxon>
        <taxon>Pleosporales</taxon>
        <taxon>Massarineae</taxon>
        <taxon>Lentitheciaceae</taxon>
        <taxon>Lentithecium</taxon>
    </lineage>
</organism>
<protein>
    <submittedName>
        <fullName evidence="2">Uncharacterized protein</fullName>
    </submittedName>
</protein>
<dbReference type="AlphaFoldDB" id="A0A6G1JH50"/>
<feature type="region of interest" description="Disordered" evidence="1">
    <location>
        <begin position="61"/>
        <end position="108"/>
    </location>
</feature>
<feature type="region of interest" description="Disordered" evidence="1">
    <location>
        <begin position="141"/>
        <end position="172"/>
    </location>
</feature>
<accession>A0A6G1JH50</accession>
<dbReference type="Proteomes" id="UP000799291">
    <property type="component" value="Unassembled WGS sequence"/>
</dbReference>
<evidence type="ECO:0000313" key="2">
    <source>
        <dbReference type="EMBL" id="KAF2689473.1"/>
    </source>
</evidence>
<reference evidence="2" key="1">
    <citation type="journal article" date="2020" name="Stud. Mycol.">
        <title>101 Dothideomycetes genomes: a test case for predicting lifestyles and emergence of pathogens.</title>
        <authorList>
            <person name="Haridas S."/>
            <person name="Albert R."/>
            <person name="Binder M."/>
            <person name="Bloem J."/>
            <person name="Labutti K."/>
            <person name="Salamov A."/>
            <person name="Andreopoulos B."/>
            <person name="Baker S."/>
            <person name="Barry K."/>
            <person name="Bills G."/>
            <person name="Bluhm B."/>
            <person name="Cannon C."/>
            <person name="Castanera R."/>
            <person name="Culley D."/>
            <person name="Daum C."/>
            <person name="Ezra D."/>
            <person name="Gonzalez J."/>
            <person name="Henrissat B."/>
            <person name="Kuo A."/>
            <person name="Liang C."/>
            <person name="Lipzen A."/>
            <person name="Lutzoni F."/>
            <person name="Magnuson J."/>
            <person name="Mondo S."/>
            <person name="Nolan M."/>
            <person name="Ohm R."/>
            <person name="Pangilinan J."/>
            <person name="Park H.-J."/>
            <person name="Ramirez L."/>
            <person name="Alfaro M."/>
            <person name="Sun H."/>
            <person name="Tritt A."/>
            <person name="Yoshinaga Y."/>
            <person name="Zwiers L.-H."/>
            <person name="Turgeon B."/>
            <person name="Goodwin S."/>
            <person name="Spatafora J."/>
            <person name="Crous P."/>
            <person name="Grigoriev I."/>
        </authorList>
    </citation>
    <scope>NUCLEOTIDE SEQUENCE</scope>
    <source>
        <strain evidence="2">CBS 122367</strain>
    </source>
</reference>
<feature type="compositionally biased region" description="Basic and acidic residues" evidence="1">
    <location>
        <begin position="205"/>
        <end position="214"/>
    </location>
</feature>
<gene>
    <name evidence="2" type="ORF">K458DRAFT_384115</name>
</gene>
<proteinExistence type="predicted"/>
<feature type="compositionally biased region" description="Low complexity" evidence="1">
    <location>
        <begin position="86"/>
        <end position="97"/>
    </location>
</feature>
<feature type="region of interest" description="Disordered" evidence="1">
    <location>
        <begin position="205"/>
        <end position="280"/>
    </location>
</feature>
<name>A0A6G1JH50_9PLEO</name>
<sequence>MSVFTQCCYICTTHRLYFNNPHILPANQIQRQHFQEITTIPNQTAKPSMIVRAEIRDLSGNAIRPGQPMPIHRRTSSGHLFKPKEASVPSPSLSSSPLPAPAPPSAPGIHAVDTVRALLQPANIHPFSEIGEHMVIRSSPAKTGSVVDPPPKLSVRRTEKMQGGGRGGVLRRKGRMGFNAEGLRRRSCVGHVGYVGCVEEGEGRGTESHVHEAEAQGTKSAVHGSGDVGHGAKAFQSPLESPISRIASSETRINEPTPSSPPHPPSRTSSSETLKSNVQSGTKVYARTAETLLGGKASVGTLALPRGSVVWDIEEVDLWGETGRDMGVKPYEGDVRRGDEGLGLCPKIETIMTWDVLLITMWRLHIMVTWARKELRMLLRVFDSTSKKTMLAMVVDVCRCPTQDSGDMVVSTPVVDLTLGGQFDDKLEIKKEVRNVLGRPSIEIRNCCPRPGQNEAERE</sequence>
<evidence type="ECO:0000256" key="1">
    <source>
        <dbReference type="SAM" id="MobiDB-lite"/>
    </source>
</evidence>
<evidence type="ECO:0000313" key="3">
    <source>
        <dbReference type="Proteomes" id="UP000799291"/>
    </source>
</evidence>
<dbReference type="OrthoDB" id="10645847at2759"/>
<dbReference type="EMBL" id="MU005572">
    <property type="protein sequence ID" value="KAF2689473.1"/>
    <property type="molecule type" value="Genomic_DNA"/>
</dbReference>
<keyword evidence="3" id="KW-1185">Reference proteome</keyword>